<name>A0A7H1AZX0_9GAMM</name>
<feature type="domain" description="S1 motif" evidence="18">
    <location>
        <begin position="39"/>
        <end position="119"/>
    </location>
</feature>
<protein>
    <recommendedName>
        <fullName evidence="4">Ribonuclease G</fullName>
    </recommendedName>
</protein>
<keyword evidence="9" id="KW-0819">tRNA processing</keyword>
<keyword evidence="12" id="KW-0699">rRNA-binding</keyword>
<keyword evidence="17" id="KW-0472">Membrane</keyword>
<evidence type="ECO:0000256" key="4">
    <source>
        <dbReference type="ARBA" id="ARBA00017719"/>
    </source>
</evidence>
<keyword evidence="8" id="KW-0698">rRNA processing</keyword>
<evidence type="ECO:0000256" key="11">
    <source>
        <dbReference type="ARBA" id="ARBA00022723"/>
    </source>
</evidence>
<evidence type="ECO:0000256" key="6">
    <source>
        <dbReference type="ARBA" id="ARBA00022490"/>
    </source>
</evidence>
<keyword evidence="15" id="KW-0460">Magnesium</keyword>
<evidence type="ECO:0000313" key="20">
    <source>
        <dbReference type="Proteomes" id="UP000516346"/>
    </source>
</evidence>
<evidence type="ECO:0000256" key="12">
    <source>
        <dbReference type="ARBA" id="ARBA00022730"/>
    </source>
</evidence>
<dbReference type="Pfam" id="PF20833">
    <property type="entry name" value="RNase_E_G_Thio"/>
    <property type="match status" value="1"/>
</dbReference>
<sequence length="955" mass="111996">MKRMLINATQQEELRVALVDGQRLYDLDIENLRSEQKKSNIYKGKITRIEPSLEAAFVEYGAEKHGFLPFKEISNHYFLIDCINISNLNIQSVLREGQEIIVQISKEERGTKGAALTTFISLAGSYLVLMPNNPKSIGISKRIEGNDRIELKKILSSLNIPKNMGVIVRTAGLGQSITSLQSDLSLRLQHWNIIQKTAKNRSAPFLIYQESNVIVRAFRDYLSQDIGEILIDNPAMLDFAREHIAFLGRPDFVNKIKLYNGTIPLFSYFQIETQISSAFQRKVRLPSGGSIMLDSTEALTAIDINSSRSTRGSDIESTAFNTNLEAVDEISRQLRLRDVGGLIVIDFIDMIPISHQRAIEYRLREISRLDRARIQIGHISRFGLLEMSRQRLNSSLRESSYHVCPRCSGSGTIRDNESLSLSILRLIEEEALKENTHEVHVIVPIEIACYLLNEKREAVNAIEKRQSGGKTIIIPNKNMKTPQYSISRIRKNEAFHTISYCLSKISKSKVHNFSKEQRLEKKKRKKLHLNNFIYSNLNIIKKHQQQDNIFKKNNFYNILTTILSNISDNVLKIIIGIKKFFFVKNIFCKIDVFKRNIFRDKKNIKFKKKINDLKIKKIHLKKNVFSLSKYDNETLLFNIFKNYQLVFLHTYIKYFFLKYLYLILKEQNCYSSICFNYMTFHENKKRFLRYAEQYLLRKCTLKTLNINNKTQYINYNFLIYKRKKKFKTNVYSIKDFFINQIFSNKVCNDCDNFSSYNLKKIIFKFHVNRFSELITFSIVLLELEFFEVKIIFLDELFMQLEKCHFFNKKKINIIYQRKQFQIRKNKNLLLKNKSMYIKNISYVFDYNVILEKYILKHKKYILKIIHYQYAFKCAKQNIFILRNQAFLLNCLEKKLIKNNQSSAPVTKISNNIIFNRTKFLVHSKKFVFTSNIKKNNAAGAHSATNFSHFPISNLK</sequence>
<evidence type="ECO:0000256" key="8">
    <source>
        <dbReference type="ARBA" id="ARBA00022552"/>
    </source>
</evidence>
<keyword evidence="13" id="KW-0255">Endonuclease</keyword>
<keyword evidence="7" id="KW-0997">Cell inner membrane</keyword>
<dbReference type="Gene3D" id="3.40.1260.20">
    <property type="entry name" value="Ribonuclease E, catalytic domain"/>
    <property type="match status" value="1"/>
</dbReference>
<dbReference type="InterPro" id="IPR003029">
    <property type="entry name" value="S1_domain"/>
</dbReference>
<evidence type="ECO:0000256" key="14">
    <source>
        <dbReference type="ARBA" id="ARBA00022801"/>
    </source>
</evidence>
<dbReference type="Proteomes" id="UP000516346">
    <property type="component" value="Chromosome"/>
</dbReference>
<evidence type="ECO:0000256" key="15">
    <source>
        <dbReference type="ARBA" id="ARBA00022842"/>
    </source>
</evidence>
<dbReference type="GO" id="GO:0005737">
    <property type="term" value="C:cytoplasm"/>
    <property type="evidence" value="ECO:0007669"/>
    <property type="project" value="UniProtKB-SubCell"/>
</dbReference>
<dbReference type="NCBIfam" id="TIGR00757">
    <property type="entry name" value="RNaseEG"/>
    <property type="match status" value="1"/>
</dbReference>
<dbReference type="GO" id="GO:0019843">
    <property type="term" value="F:rRNA binding"/>
    <property type="evidence" value="ECO:0007669"/>
    <property type="project" value="UniProtKB-KW"/>
</dbReference>
<comment type="cofactor">
    <cofactor evidence="1">
        <name>Mg(2+)</name>
        <dbReference type="ChEBI" id="CHEBI:18420"/>
    </cofactor>
</comment>
<dbReference type="PANTHER" id="PTHR30001">
    <property type="entry name" value="RIBONUCLEASE"/>
    <property type="match status" value="1"/>
</dbReference>
<evidence type="ECO:0000313" key="19">
    <source>
        <dbReference type="EMBL" id="QNS02025.1"/>
    </source>
</evidence>
<dbReference type="InterPro" id="IPR048583">
    <property type="entry name" value="RNase_E_G_thioredoxin-like"/>
</dbReference>
<evidence type="ECO:0000256" key="13">
    <source>
        <dbReference type="ARBA" id="ARBA00022759"/>
    </source>
</evidence>
<dbReference type="InterPro" id="IPR019307">
    <property type="entry name" value="RNA-bd_AU-1/RNase_E/G"/>
</dbReference>
<keyword evidence="6" id="KW-0963">Cytoplasm</keyword>
<evidence type="ECO:0000256" key="9">
    <source>
        <dbReference type="ARBA" id="ARBA00022694"/>
    </source>
</evidence>
<evidence type="ECO:0000256" key="1">
    <source>
        <dbReference type="ARBA" id="ARBA00001946"/>
    </source>
</evidence>
<keyword evidence="10" id="KW-0540">Nuclease</keyword>
<dbReference type="EMBL" id="CP061275">
    <property type="protein sequence ID" value="QNS02025.1"/>
    <property type="molecule type" value="Genomic_DNA"/>
</dbReference>
<accession>A0A7H1AZX0</accession>
<dbReference type="GO" id="GO:0004519">
    <property type="term" value="F:endonuclease activity"/>
    <property type="evidence" value="ECO:0007669"/>
    <property type="project" value="UniProtKB-KW"/>
</dbReference>
<dbReference type="PANTHER" id="PTHR30001:SF1">
    <property type="entry name" value="RIBONUCLEASE E_G-LIKE PROTEIN, CHLOROPLASTIC"/>
    <property type="match status" value="1"/>
</dbReference>
<dbReference type="FunFam" id="3.40.1260.20:FF:000002">
    <property type="entry name" value="Ribonuclease E"/>
    <property type="match status" value="1"/>
</dbReference>
<dbReference type="InterPro" id="IPR012340">
    <property type="entry name" value="NA-bd_OB-fold"/>
</dbReference>
<comment type="similarity">
    <text evidence="3">Belongs to the RNase E/G family. RNase G subfamily.</text>
</comment>
<keyword evidence="11" id="KW-0479">Metal-binding</keyword>
<evidence type="ECO:0000256" key="2">
    <source>
        <dbReference type="ARBA" id="ARBA00004496"/>
    </source>
</evidence>
<comment type="subcellular location">
    <subcellularLocation>
        <location evidence="2">Cytoplasm</location>
    </subcellularLocation>
</comment>
<dbReference type="Gene3D" id="2.40.50.140">
    <property type="entry name" value="Nucleic acid-binding proteins"/>
    <property type="match status" value="1"/>
</dbReference>
<dbReference type="InterPro" id="IPR004659">
    <property type="entry name" value="RNase_E/G"/>
</dbReference>
<evidence type="ECO:0000259" key="18">
    <source>
        <dbReference type="PROSITE" id="PS50126"/>
    </source>
</evidence>
<keyword evidence="5" id="KW-1003">Cell membrane</keyword>
<evidence type="ECO:0000256" key="5">
    <source>
        <dbReference type="ARBA" id="ARBA00022475"/>
    </source>
</evidence>
<dbReference type="GO" id="GO:0046872">
    <property type="term" value="F:metal ion binding"/>
    <property type="evidence" value="ECO:0007669"/>
    <property type="project" value="UniProtKB-KW"/>
</dbReference>
<dbReference type="GO" id="GO:0008033">
    <property type="term" value="P:tRNA processing"/>
    <property type="evidence" value="ECO:0007669"/>
    <property type="project" value="UniProtKB-KW"/>
</dbReference>
<evidence type="ECO:0000256" key="10">
    <source>
        <dbReference type="ARBA" id="ARBA00022722"/>
    </source>
</evidence>
<dbReference type="AlphaFoldDB" id="A0A7H1AZX0"/>
<dbReference type="GO" id="GO:0006364">
    <property type="term" value="P:rRNA processing"/>
    <property type="evidence" value="ECO:0007669"/>
    <property type="project" value="UniProtKB-KW"/>
</dbReference>
<keyword evidence="14 19" id="KW-0378">Hydrolase</keyword>
<keyword evidence="16" id="KW-0694">RNA-binding</keyword>
<evidence type="ECO:0000256" key="7">
    <source>
        <dbReference type="ARBA" id="ARBA00022519"/>
    </source>
</evidence>
<dbReference type="NCBIfam" id="NF008074">
    <property type="entry name" value="PRK10811.1"/>
    <property type="match status" value="1"/>
</dbReference>
<proteinExistence type="inferred from homology"/>
<dbReference type="GO" id="GO:0004540">
    <property type="term" value="F:RNA nuclease activity"/>
    <property type="evidence" value="ECO:0007669"/>
    <property type="project" value="InterPro"/>
</dbReference>
<evidence type="ECO:0000256" key="17">
    <source>
        <dbReference type="ARBA" id="ARBA00023136"/>
    </source>
</evidence>
<evidence type="ECO:0000256" key="3">
    <source>
        <dbReference type="ARBA" id="ARBA00005663"/>
    </source>
</evidence>
<dbReference type="GO" id="GO:0016787">
    <property type="term" value="F:hydrolase activity"/>
    <property type="evidence" value="ECO:0007669"/>
    <property type="project" value="UniProtKB-KW"/>
</dbReference>
<dbReference type="SUPFAM" id="SSF50249">
    <property type="entry name" value="Nucleic acid-binding proteins"/>
    <property type="match status" value="1"/>
</dbReference>
<evidence type="ECO:0000256" key="16">
    <source>
        <dbReference type="ARBA" id="ARBA00022884"/>
    </source>
</evidence>
<gene>
    <name evidence="19" type="primary">rne</name>
    <name evidence="19" type="ORF">ICW73_00995</name>
</gene>
<dbReference type="PROSITE" id="PS50126">
    <property type="entry name" value="S1"/>
    <property type="match status" value="1"/>
</dbReference>
<dbReference type="Pfam" id="PF00575">
    <property type="entry name" value="S1"/>
    <property type="match status" value="1"/>
</dbReference>
<dbReference type="Pfam" id="PF10150">
    <property type="entry name" value="RNase_E_G"/>
    <property type="match status" value="1"/>
</dbReference>
<reference evidence="19 20" key="1">
    <citation type="submission" date="2020-09" db="EMBL/GenBank/DDBJ databases">
        <title>Genome sequence of the banana aphid, Pentalonia nigronervosa Coquerel (Hemiptera: Aphididae) and its symbionts.</title>
        <authorList>
            <person name="Mathers T.C."/>
            <person name="Mugford S.T."/>
            <person name="Hogenhout S.A."/>
            <person name="Tripathi L."/>
        </authorList>
    </citation>
    <scope>NUCLEOTIDE SEQUENCE [LARGE SCALE GENOMIC DNA]</scope>
    <source>
        <strain evidence="19">Ba4</strain>
    </source>
</reference>
<dbReference type="SMART" id="SM00316">
    <property type="entry name" value="S1"/>
    <property type="match status" value="1"/>
</dbReference>
<organism evidence="19 20">
    <name type="scientific">Buchnera aphidicola</name>
    <name type="common">Pentalonia nigronervosa</name>
    <dbReference type="NCBI Taxonomy" id="1309793"/>
    <lineage>
        <taxon>Bacteria</taxon>
        <taxon>Pseudomonadati</taxon>
        <taxon>Pseudomonadota</taxon>
        <taxon>Gammaproteobacteria</taxon>
        <taxon>Enterobacterales</taxon>
        <taxon>Erwiniaceae</taxon>
        <taxon>Buchnera</taxon>
    </lineage>
</organism>
<dbReference type="CDD" id="cd04453">
    <property type="entry name" value="S1_RNase_E"/>
    <property type="match status" value="1"/>
</dbReference>